<dbReference type="Proteomes" id="UP000237144">
    <property type="component" value="Unassembled WGS sequence"/>
</dbReference>
<comment type="caution">
    <text evidence="4">The sequence shown here is derived from an EMBL/GenBank/DDBJ whole genome shotgun (WGS) entry which is preliminary data.</text>
</comment>
<dbReference type="AlphaFoldDB" id="A0A2S5BHV5"/>
<dbReference type="PANTHER" id="PTHR22957:SF502">
    <property type="entry name" value="SMALL G PROTEIN SIGNALING MODULATOR 2-RELATED"/>
    <property type="match status" value="1"/>
</dbReference>
<dbReference type="FunFam" id="1.10.472.80:FF:000077">
    <property type="entry name" value="TBC1 domain family member"/>
    <property type="match status" value="1"/>
</dbReference>
<feature type="compositionally biased region" description="Basic and acidic residues" evidence="2">
    <location>
        <begin position="923"/>
        <end position="934"/>
    </location>
</feature>
<evidence type="ECO:0000256" key="1">
    <source>
        <dbReference type="ARBA" id="ARBA00022468"/>
    </source>
</evidence>
<keyword evidence="1" id="KW-0343">GTPase activation</keyword>
<feature type="compositionally biased region" description="Basic and acidic residues" evidence="2">
    <location>
        <begin position="38"/>
        <end position="53"/>
    </location>
</feature>
<dbReference type="PANTHER" id="PTHR22957">
    <property type="entry name" value="TBC1 DOMAIN FAMILY MEMBER GTPASE-ACTIVATING PROTEIN"/>
    <property type="match status" value="1"/>
</dbReference>
<name>A0A2S5BHV5_9BASI</name>
<dbReference type="OrthoDB" id="10264062at2759"/>
<dbReference type="SUPFAM" id="SSF47923">
    <property type="entry name" value="Ypt/Rab-GAP domain of gyp1p"/>
    <property type="match status" value="2"/>
</dbReference>
<evidence type="ECO:0000256" key="2">
    <source>
        <dbReference type="SAM" id="MobiDB-lite"/>
    </source>
</evidence>
<dbReference type="SMART" id="SM00164">
    <property type="entry name" value="TBC"/>
    <property type="match status" value="1"/>
</dbReference>
<evidence type="ECO:0000313" key="4">
    <source>
        <dbReference type="EMBL" id="POY76334.1"/>
    </source>
</evidence>
<feature type="domain" description="Rab-GAP TBC" evidence="3">
    <location>
        <begin position="585"/>
        <end position="822"/>
    </location>
</feature>
<dbReference type="InterPro" id="IPR035969">
    <property type="entry name" value="Rab-GAP_TBC_sf"/>
</dbReference>
<organism evidence="4 5">
    <name type="scientific">Rhodotorula taiwanensis</name>
    <dbReference type="NCBI Taxonomy" id="741276"/>
    <lineage>
        <taxon>Eukaryota</taxon>
        <taxon>Fungi</taxon>
        <taxon>Dikarya</taxon>
        <taxon>Basidiomycota</taxon>
        <taxon>Pucciniomycotina</taxon>
        <taxon>Microbotryomycetes</taxon>
        <taxon>Sporidiobolales</taxon>
        <taxon>Sporidiobolaceae</taxon>
        <taxon>Rhodotorula</taxon>
    </lineage>
</organism>
<evidence type="ECO:0000313" key="5">
    <source>
        <dbReference type="Proteomes" id="UP000237144"/>
    </source>
</evidence>
<feature type="compositionally biased region" description="Basic and acidic residues" evidence="2">
    <location>
        <begin position="349"/>
        <end position="358"/>
    </location>
</feature>
<dbReference type="EMBL" id="PJQD01000005">
    <property type="protein sequence ID" value="POY76334.1"/>
    <property type="molecule type" value="Genomic_DNA"/>
</dbReference>
<feature type="region of interest" description="Disordered" evidence="2">
    <location>
        <begin position="1"/>
        <end position="85"/>
    </location>
</feature>
<accession>A0A2S5BHV5</accession>
<sequence>MTMGCEPHTPPFTSTLVTSRSTDDLVELSLESNNATRAHPDPDPTGEPPRHPVDASTRTASSPSTLDRSLPADPLGATRDTTEDADEDRLAELLWCKSAVYLNPNANSSSSPNAGLPGFLAVVRAKDPLGQPKQLVSWIPEKLVEGTRDFDAFVLVELSSQNERDVLVHLPPVMDDNSAAATTSSPRSYAFSHPVASIYSVQVRPPTLTSWIGSVTISLFGGATLPPLYFHDDESKSTLLDQDRRAKALGVSSLSLSSSHSAAAASPPVPLAPSWGGEAFVSRLKKHARVVRSQLDPSVFLINPSRVDLEAHVAGLALTEDAVPDGAMQSVRARLPGSGSNSDSGRLARSADDGRNAERTSILHQSSPVSGSSGRTRTRMHRTQAAAPTAPTLEKAENEWPDDLDARNGNDPNNGGMDALTFSVLNGFSRITRSARQISQQAASTVLSHPLAKPLAKHVPKPIAQFALAPGEVSKLTDAAGVGAYDAARVYLAKWARIVAEEGERARKIEYGVDDGAFLGDELGESTGVFEVLAKTYRLKQKPRSTRAPNTPIQLEEWRAWFEPNEGCLLLDEQEAKRRIFQRGLADNEVRKQVWPFLLKLYPWASSRQERSIIADAKSAEYEKAKRAWMDDDALHKTERYLEEDHRVEIDCRRTDRTHPLFLSDVPPEEQGAHPPSNAHVMAMHDVLMTWVFAPTDAEENAAAPTADSAPPSPRNYVQGMSDLFSPLYVVLDGEQWLCYALFEYQMERQADNFLVDQSGMARQLAELQSLLRVMDRGLYHHFETTGSLNLFFCFRWFLTSFKREFSFDDTIKLWEIFYTDYLGTHFHHFFALAILEANRDVIVRYLREFDEILKYINELSQTLDLATLISDAEVLYYTLREIVEASTPAPQSDTGLRHRNVAGKSSERAVGDFPPTDEDGEEVKRDRVRSATKREVEALRTLLK</sequence>
<feature type="region of interest" description="Disordered" evidence="2">
    <location>
        <begin position="890"/>
        <end position="934"/>
    </location>
</feature>
<evidence type="ECO:0000259" key="3">
    <source>
        <dbReference type="PROSITE" id="PS50086"/>
    </source>
</evidence>
<dbReference type="Gene3D" id="1.10.472.80">
    <property type="entry name" value="Ypt/Rab-GAP domain of gyp1p, domain 3"/>
    <property type="match status" value="1"/>
</dbReference>
<dbReference type="InterPro" id="IPR000195">
    <property type="entry name" value="Rab-GAP-TBC_dom"/>
</dbReference>
<feature type="region of interest" description="Disordered" evidence="2">
    <location>
        <begin position="332"/>
        <end position="415"/>
    </location>
</feature>
<feature type="compositionally biased region" description="Basic and acidic residues" evidence="2">
    <location>
        <begin position="394"/>
        <end position="408"/>
    </location>
</feature>
<proteinExistence type="predicted"/>
<keyword evidence="5" id="KW-1185">Reference proteome</keyword>
<feature type="compositionally biased region" description="Polar residues" evidence="2">
    <location>
        <begin position="362"/>
        <end position="375"/>
    </location>
</feature>
<protein>
    <recommendedName>
        <fullName evidence="3">Rab-GAP TBC domain-containing protein</fullName>
    </recommendedName>
</protein>
<gene>
    <name evidence="4" type="ORF">BMF94_0530</name>
</gene>
<reference evidence="4 5" key="1">
    <citation type="journal article" date="2018" name="Front. Microbiol.">
        <title>Prospects for Fungal Bioremediation of Acidic Radioactive Waste Sites: Characterization and Genome Sequence of Rhodotorula taiwanensis MD1149.</title>
        <authorList>
            <person name="Tkavc R."/>
            <person name="Matrosova V.Y."/>
            <person name="Grichenko O.E."/>
            <person name="Gostincar C."/>
            <person name="Volpe R.P."/>
            <person name="Klimenkova P."/>
            <person name="Gaidamakova E.K."/>
            <person name="Zhou C.E."/>
            <person name="Stewart B.J."/>
            <person name="Lyman M.G."/>
            <person name="Malfatti S.A."/>
            <person name="Rubinfeld B."/>
            <person name="Courtot M."/>
            <person name="Singh J."/>
            <person name="Dalgard C.L."/>
            <person name="Hamilton T."/>
            <person name="Frey K.G."/>
            <person name="Gunde-Cimerman N."/>
            <person name="Dugan L."/>
            <person name="Daly M.J."/>
        </authorList>
    </citation>
    <scope>NUCLEOTIDE SEQUENCE [LARGE SCALE GENOMIC DNA]</scope>
    <source>
        <strain evidence="4 5">MD1149</strain>
    </source>
</reference>
<dbReference type="Gene3D" id="1.10.8.270">
    <property type="entry name" value="putative rabgap domain of human tbc1 domain family member 14 like domains"/>
    <property type="match status" value="1"/>
</dbReference>
<dbReference type="Pfam" id="PF00566">
    <property type="entry name" value="RabGAP-TBC"/>
    <property type="match status" value="1"/>
</dbReference>
<dbReference type="GO" id="GO:0005096">
    <property type="term" value="F:GTPase activator activity"/>
    <property type="evidence" value="ECO:0007669"/>
    <property type="project" value="UniProtKB-KW"/>
</dbReference>
<dbReference type="STRING" id="741276.A0A2S5BHV5"/>
<feature type="compositionally biased region" description="Polar residues" evidence="2">
    <location>
        <begin position="11"/>
        <end position="20"/>
    </location>
</feature>
<feature type="compositionally biased region" description="Polar residues" evidence="2">
    <location>
        <begin position="56"/>
        <end position="67"/>
    </location>
</feature>
<dbReference type="PROSITE" id="PS50086">
    <property type="entry name" value="TBC_RABGAP"/>
    <property type="match status" value="1"/>
</dbReference>